<dbReference type="SUPFAM" id="SSF52343">
    <property type="entry name" value="Ferredoxin reductase-like, C-terminal NADP-linked domain"/>
    <property type="match status" value="1"/>
</dbReference>
<dbReference type="Gene3D" id="2.40.30.10">
    <property type="entry name" value="Translation factors"/>
    <property type="match status" value="1"/>
</dbReference>
<dbReference type="SUPFAM" id="SSF56524">
    <property type="entry name" value="Oxidoreductase molybdopterin-binding domain"/>
    <property type="match status" value="1"/>
</dbReference>
<name>A0A022WF26_TRIRU</name>
<dbReference type="FunFam" id="2.60.40.650:FF:000001">
    <property type="entry name" value="Nitrate reductase"/>
    <property type="match status" value="1"/>
</dbReference>
<gene>
    <name evidence="21" type="ORF">H103_00697</name>
</gene>
<dbReference type="OrthoDB" id="432685at2759"/>
<evidence type="ECO:0000256" key="2">
    <source>
        <dbReference type="ARBA" id="ARBA00001974"/>
    </source>
</evidence>
<evidence type="ECO:0000256" key="18">
    <source>
        <dbReference type="PIRSR" id="PIRSR000233-1"/>
    </source>
</evidence>
<dbReference type="Gene3D" id="3.90.420.10">
    <property type="entry name" value="Oxidoreductase, molybdopterin-binding domain"/>
    <property type="match status" value="1"/>
</dbReference>
<evidence type="ECO:0000256" key="7">
    <source>
        <dbReference type="ARBA" id="ARBA00022617"/>
    </source>
</evidence>
<dbReference type="SUPFAM" id="SSF81296">
    <property type="entry name" value="E set domains"/>
    <property type="match status" value="1"/>
</dbReference>
<keyword evidence="15" id="KW-1015">Disulfide bond</keyword>
<evidence type="ECO:0000256" key="8">
    <source>
        <dbReference type="ARBA" id="ARBA00022630"/>
    </source>
</evidence>
<comment type="cofactor">
    <cofactor evidence="18">
        <name>Mo-molybdopterin</name>
        <dbReference type="ChEBI" id="CHEBI:71302"/>
    </cofactor>
    <text evidence="18">Binds 1 Mo-molybdopterin (Mo-MPT) cofactor per subunit.</text>
</comment>
<reference evidence="21" key="1">
    <citation type="submission" date="2014-02" db="EMBL/GenBank/DDBJ databases">
        <title>The Genome Sequence of Trichophyton rubrum (morphotype fischeri) CBS 288.86.</title>
        <authorList>
            <consortium name="The Broad Institute Genomics Platform"/>
            <person name="Cuomo C.A."/>
            <person name="White T.C."/>
            <person name="Graser Y."/>
            <person name="Martinez-Rossi N."/>
            <person name="Heitman J."/>
            <person name="Young S.K."/>
            <person name="Zeng Q."/>
            <person name="Gargeya S."/>
            <person name="Abouelleil A."/>
            <person name="Alvarado L."/>
            <person name="Chapman S.B."/>
            <person name="Gainer-Dewar J."/>
            <person name="Goldberg J."/>
            <person name="Griggs A."/>
            <person name="Gujja S."/>
            <person name="Hansen M."/>
            <person name="Howarth C."/>
            <person name="Imamovic A."/>
            <person name="Larimer J."/>
            <person name="Martinez D."/>
            <person name="Murphy C."/>
            <person name="Pearson M.D."/>
            <person name="Persinoti G."/>
            <person name="Poon T."/>
            <person name="Priest M."/>
            <person name="Roberts A.D."/>
            <person name="Saif S."/>
            <person name="Shea T.D."/>
            <person name="Sykes S.N."/>
            <person name="Wortman J."/>
            <person name="Nusbaum C."/>
            <person name="Birren B."/>
        </authorList>
    </citation>
    <scope>NUCLEOTIDE SEQUENCE [LARGE SCALE GENOMIC DNA]</scope>
    <source>
        <strain evidence="21">CBS 288.86</strain>
    </source>
</reference>
<protein>
    <recommendedName>
        <fullName evidence="17">Nitrate reductase</fullName>
    </recommendedName>
</protein>
<dbReference type="HOGENOM" id="CLU_003827_4_0_1"/>
<dbReference type="PRINTS" id="PR00406">
    <property type="entry name" value="CYTB5RDTASE"/>
</dbReference>
<keyword evidence="8" id="KW-0285">Flavoprotein</keyword>
<dbReference type="CDD" id="cd06183">
    <property type="entry name" value="cyt_b5_reduct_like"/>
    <property type="match status" value="1"/>
</dbReference>
<dbReference type="InterPro" id="IPR022407">
    <property type="entry name" value="OxRdtase_Mopterin_BS"/>
</dbReference>
<keyword evidence="12" id="KW-0560">Oxidoreductase</keyword>
<dbReference type="GO" id="GO:0006790">
    <property type="term" value="P:sulfur compound metabolic process"/>
    <property type="evidence" value="ECO:0007669"/>
    <property type="project" value="TreeGrafter"/>
</dbReference>
<comment type="cofactor">
    <cofactor evidence="2">
        <name>FAD</name>
        <dbReference type="ChEBI" id="CHEBI:57692"/>
    </cofactor>
</comment>
<keyword evidence="9 18" id="KW-0479">Metal-binding</keyword>
<dbReference type="GO" id="GO:0006809">
    <property type="term" value="P:nitric oxide biosynthetic process"/>
    <property type="evidence" value="ECO:0007669"/>
    <property type="project" value="InterPro"/>
</dbReference>
<dbReference type="SUPFAM" id="SSF63380">
    <property type="entry name" value="Riboflavin synthase domain-like"/>
    <property type="match status" value="1"/>
</dbReference>
<dbReference type="InterPro" id="IPR036374">
    <property type="entry name" value="OxRdtase_Mopterin-bd_sf"/>
</dbReference>
<dbReference type="PRINTS" id="PR00407">
    <property type="entry name" value="EUMOPTERIN"/>
</dbReference>
<sequence>MPSIEPIQVQPLTILNSKRNGLSSLKSPTKNGDVFVNTFDIPLPLSAKKPLEILDIDKETPDGHVPRNPIQIRLTGVHPLNSESPLTALFDEGFLTSPELFFVRNHGAVPVIEQDDILNWELSIEGLVENPIVLTLRQIISDFRQVTCPVTLVCAGNRRKEQNMVRKSKGFNWGAAGLSTALFTGPMMHDILTRAKPDKRAKYMCMEGADALPNGNYGTSIRLSTAMDPAMSVMLAYMMNGEPLRQDHGWPLRAVIPGHIGGRSVKWITKVILTENPSDNWYHIYDNRVLPTMCSPEMATEDDSWWRDERYVIQHLNVNSAIAYPQHDEEVVISTTPTYTIKGYAYGGGGRQVSRIEVSLDSGKTWRLSNIRYDEDKYRTTSQYLYGGQLDLSWRETYFCWCFWSLEVQTHELESADSIVVRAMDEALNIQPREMYWSVLGMMNNPWFRITISKENGVLKFKHPTLPATQSGGWMEQVKKAGGDLTDGNWGETPNGAVKRVDVAPEPEINMKKPGLKVNITLEDFKGHNSRETDPWFVVEGEVYDGTPFLEGHPGGAQSIISTAATDCTDEFLAIHSESAKAMMPDYHIGTLDSAALRELQSSQGTSNKPLPVIHEWEKVKLAKKKVLSLDTALFTFSFADTSKVLGIGVGQHIMLKVNARPNDPSSGVIRAITPLSDPSLKGSMELLIKIYRPAPGFAGGQLTVPLDKLPIGAEVDYRLSSHCKFEYLGRGRVKIDGKERNISSFKIICGGSGITPMFQVLRAVLQDAEDTTTCTLLDGNRTEDDIMCRSELASFVSCDTKNKLKVIHTLSQASESWCGYRGRISKDLISRHIASTRNSMVLICGPASLETFVKKMLLKHHWNEEDIFFF</sequence>
<dbReference type="PROSITE" id="PS00559">
    <property type="entry name" value="MOLYBDOPTERIN_EUK"/>
    <property type="match status" value="1"/>
</dbReference>
<evidence type="ECO:0000256" key="14">
    <source>
        <dbReference type="ARBA" id="ARBA00023063"/>
    </source>
</evidence>
<feature type="binding site" evidence="18">
    <location>
        <position position="154"/>
    </location>
    <ligand>
        <name>Mo-molybdopterin</name>
        <dbReference type="ChEBI" id="CHEBI:71302"/>
    </ligand>
    <ligandPart>
        <name>Mo</name>
        <dbReference type="ChEBI" id="CHEBI:28685"/>
    </ligandPart>
</feature>
<dbReference type="GO" id="GO:0020037">
    <property type="term" value="F:heme binding"/>
    <property type="evidence" value="ECO:0007669"/>
    <property type="project" value="InterPro"/>
</dbReference>
<dbReference type="Pfam" id="PF00970">
    <property type="entry name" value="FAD_binding_6"/>
    <property type="match status" value="1"/>
</dbReference>
<dbReference type="InterPro" id="IPR018506">
    <property type="entry name" value="Cyt_B5_heme-BS"/>
</dbReference>
<dbReference type="PROSITE" id="PS51384">
    <property type="entry name" value="FAD_FR"/>
    <property type="match status" value="1"/>
</dbReference>
<evidence type="ECO:0000256" key="3">
    <source>
        <dbReference type="ARBA" id="ARBA00003838"/>
    </source>
</evidence>
<dbReference type="Gene3D" id="2.60.40.650">
    <property type="match status" value="1"/>
</dbReference>
<dbReference type="InterPro" id="IPR036400">
    <property type="entry name" value="Cyt_B5-like_heme/steroid_sf"/>
</dbReference>
<dbReference type="InterPro" id="IPR012137">
    <property type="entry name" value="Nitr_rd_NADH"/>
</dbReference>
<keyword evidence="13" id="KW-0408">Iron</keyword>
<evidence type="ECO:0000259" key="20">
    <source>
        <dbReference type="PROSITE" id="PS51384"/>
    </source>
</evidence>
<feature type="domain" description="FAD-binding FR-type" evidence="20">
    <location>
        <begin position="615"/>
        <end position="729"/>
    </location>
</feature>
<evidence type="ECO:0000256" key="5">
    <source>
        <dbReference type="ARBA" id="ARBA00011738"/>
    </source>
</evidence>
<evidence type="ECO:0000256" key="6">
    <source>
        <dbReference type="ARBA" id="ARBA00022505"/>
    </source>
</evidence>
<dbReference type="FunFam" id="3.90.420.10:FF:000005">
    <property type="entry name" value="Nitrate reductase"/>
    <property type="match status" value="1"/>
</dbReference>
<comment type="function">
    <text evidence="3 17">Nitrate reductase is a key enzyme involved in the first step of nitrate assimilation in plants, fungi and bacteria.</text>
</comment>
<dbReference type="InterPro" id="IPR001199">
    <property type="entry name" value="Cyt_B5-like_heme/steroid-bd"/>
</dbReference>
<dbReference type="InterPro" id="IPR000572">
    <property type="entry name" value="OxRdtase_Mopterin-bd_dom"/>
</dbReference>
<accession>A0A022WF26</accession>
<comment type="similarity">
    <text evidence="4 17">Belongs to the nitrate reductase family.</text>
</comment>
<evidence type="ECO:0000256" key="13">
    <source>
        <dbReference type="ARBA" id="ARBA00023004"/>
    </source>
</evidence>
<keyword evidence="10" id="KW-0274">FAD</keyword>
<evidence type="ECO:0000256" key="17">
    <source>
        <dbReference type="PIRNR" id="PIRNR000233"/>
    </source>
</evidence>
<dbReference type="PIRSF" id="PIRSF000233">
    <property type="entry name" value="Nitr_rd_NADH"/>
    <property type="match status" value="1"/>
</dbReference>
<dbReference type="InterPro" id="IPR014756">
    <property type="entry name" value="Ig_E-set"/>
</dbReference>
<keyword evidence="11" id="KW-0521">NADP</keyword>
<dbReference type="Pfam" id="PF03404">
    <property type="entry name" value="Mo-co_dimer"/>
    <property type="match status" value="1"/>
</dbReference>
<dbReference type="PROSITE" id="PS50255">
    <property type="entry name" value="CYTOCHROME_B5_2"/>
    <property type="match status" value="1"/>
</dbReference>
<dbReference type="SUPFAM" id="SSF55856">
    <property type="entry name" value="Cytochrome b5-like heme/steroid binding domain"/>
    <property type="match status" value="1"/>
</dbReference>
<dbReference type="InterPro" id="IPR005066">
    <property type="entry name" value="MoCF_OxRdtse_dimer"/>
</dbReference>
<comment type="subunit">
    <text evidence="5">Homodimer.</text>
</comment>
<evidence type="ECO:0000256" key="15">
    <source>
        <dbReference type="ARBA" id="ARBA00023157"/>
    </source>
</evidence>
<dbReference type="SMART" id="SM01117">
    <property type="entry name" value="Cyt-b5"/>
    <property type="match status" value="1"/>
</dbReference>
<evidence type="ECO:0000256" key="12">
    <source>
        <dbReference type="ARBA" id="ARBA00023002"/>
    </source>
</evidence>
<dbReference type="Proteomes" id="UP000023758">
    <property type="component" value="Unassembled WGS sequence"/>
</dbReference>
<dbReference type="EMBL" id="KK207704">
    <property type="protein sequence ID" value="EZF56962.1"/>
    <property type="molecule type" value="Genomic_DNA"/>
</dbReference>
<keyword evidence="7" id="KW-0349">Heme</keyword>
<feature type="domain" description="Cytochrome b5 heme-binding" evidence="19">
    <location>
        <begin position="517"/>
        <end position="593"/>
    </location>
</feature>
<dbReference type="GO" id="GO:0008482">
    <property type="term" value="F:sulfite oxidase activity"/>
    <property type="evidence" value="ECO:0007669"/>
    <property type="project" value="TreeGrafter"/>
</dbReference>
<dbReference type="Gene3D" id="3.40.50.80">
    <property type="entry name" value="Nucleotide-binding domain of ferredoxin-NADP reductase (FNR) module"/>
    <property type="match status" value="1"/>
</dbReference>
<dbReference type="Pfam" id="PF00173">
    <property type="entry name" value="Cyt-b5"/>
    <property type="match status" value="1"/>
</dbReference>
<dbReference type="PANTHER" id="PTHR19372:SF7">
    <property type="entry name" value="SULFITE OXIDASE, MITOCHONDRIAL"/>
    <property type="match status" value="1"/>
</dbReference>
<proteinExistence type="inferred from homology"/>
<dbReference type="AlphaFoldDB" id="A0A022WF26"/>
<evidence type="ECO:0000256" key="11">
    <source>
        <dbReference type="ARBA" id="ARBA00022857"/>
    </source>
</evidence>
<dbReference type="GO" id="GO:0030151">
    <property type="term" value="F:molybdenum ion binding"/>
    <property type="evidence" value="ECO:0007669"/>
    <property type="project" value="InterPro"/>
</dbReference>
<dbReference type="GO" id="GO:0050464">
    <property type="term" value="F:nitrate reductase (NADPH) activity"/>
    <property type="evidence" value="ECO:0007669"/>
    <property type="project" value="UniProtKB-EC"/>
</dbReference>
<keyword evidence="14 17" id="KW-0534">Nitrate assimilation</keyword>
<dbReference type="GO" id="GO:0042128">
    <property type="term" value="P:nitrate assimilation"/>
    <property type="evidence" value="ECO:0007669"/>
    <property type="project" value="UniProtKB-KW"/>
</dbReference>
<evidence type="ECO:0000256" key="4">
    <source>
        <dbReference type="ARBA" id="ARBA00006253"/>
    </source>
</evidence>
<dbReference type="InterPro" id="IPR039261">
    <property type="entry name" value="FNR_nucleotide-bd"/>
</dbReference>
<dbReference type="InterPro" id="IPR017938">
    <property type="entry name" value="Riboflavin_synthase-like_b-brl"/>
</dbReference>
<evidence type="ECO:0000313" key="21">
    <source>
        <dbReference type="EMBL" id="EZF56962.1"/>
    </source>
</evidence>
<dbReference type="PROSITE" id="PS00191">
    <property type="entry name" value="CYTOCHROME_B5_1"/>
    <property type="match status" value="1"/>
</dbReference>
<dbReference type="PANTHER" id="PTHR19372">
    <property type="entry name" value="SULFITE REDUCTASE"/>
    <property type="match status" value="1"/>
</dbReference>
<dbReference type="Pfam" id="PF00175">
    <property type="entry name" value="NAD_binding_1"/>
    <property type="match status" value="1"/>
</dbReference>
<evidence type="ECO:0000256" key="1">
    <source>
        <dbReference type="ARBA" id="ARBA00001971"/>
    </source>
</evidence>
<evidence type="ECO:0000256" key="10">
    <source>
        <dbReference type="ARBA" id="ARBA00022827"/>
    </source>
</evidence>
<dbReference type="Gene3D" id="3.10.120.10">
    <property type="entry name" value="Cytochrome b5-like heme/steroid binding domain"/>
    <property type="match status" value="1"/>
</dbReference>
<dbReference type="Pfam" id="PF00174">
    <property type="entry name" value="Oxidored_molyb"/>
    <property type="match status" value="1"/>
</dbReference>
<evidence type="ECO:0000256" key="9">
    <source>
        <dbReference type="ARBA" id="ARBA00022723"/>
    </source>
</evidence>
<keyword evidence="6 18" id="KW-0500">Molybdenum</keyword>
<comment type="cofactor">
    <cofactor evidence="1">
        <name>heme</name>
        <dbReference type="ChEBI" id="CHEBI:30413"/>
    </cofactor>
</comment>
<organism evidence="21">
    <name type="scientific">Trichophyton rubrum CBS 288.86</name>
    <dbReference type="NCBI Taxonomy" id="1215330"/>
    <lineage>
        <taxon>Eukaryota</taxon>
        <taxon>Fungi</taxon>
        <taxon>Dikarya</taxon>
        <taxon>Ascomycota</taxon>
        <taxon>Pezizomycotina</taxon>
        <taxon>Eurotiomycetes</taxon>
        <taxon>Eurotiomycetidae</taxon>
        <taxon>Onygenales</taxon>
        <taxon>Arthrodermataceae</taxon>
        <taxon>Trichophyton</taxon>
    </lineage>
</organism>
<dbReference type="InterPro" id="IPR001433">
    <property type="entry name" value="OxRdtase_FAD/NAD-bd"/>
</dbReference>
<evidence type="ECO:0000259" key="19">
    <source>
        <dbReference type="PROSITE" id="PS50255"/>
    </source>
</evidence>
<dbReference type="InterPro" id="IPR008335">
    <property type="entry name" value="Mopterin_OxRdtase_euk"/>
</dbReference>
<dbReference type="PRINTS" id="PR00363">
    <property type="entry name" value="CYTOCHROMEB5"/>
</dbReference>
<dbReference type="GO" id="GO:0043546">
    <property type="term" value="F:molybdopterin cofactor binding"/>
    <property type="evidence" value="ECO:0007669"/>
    <property type="project" value="InterPro"/>
</dbReference>
<comment type="catalytic activity">
    <reaction evidence="16">
        <text>nitrite + NADP(+) + H2O = nitrate + NADPH + H(+)</text>
        <dbReference type="Rhea" id="RHEA:19061"/>
        <dbReference type="ChEBI" id="CHEBI:15377"/>
        <dbReference type="ChEBI" id="CHEBI:15378"/>
        <dbReference type="ChEBI" id="CHEBI:16301"/>
        <dbReference type="ChEBI" id="CHEBI:17632"/>
        <dbReference type="ChEBI" id="CHEBI:57783"/>
        <dbReference type="ChEBI" id="CHEBI:58349"/>
        <dbReference type="EC" id="1.7.1.3"/>
    </reaction>
</comment>
<evidence type="ECO:0000256" key="16">
    <source>
        <dbReference type="ARBA" id="ARBA00049155"/>
    </source>
</evidence>
<dbReference type="InterPro" id="IPR017927">
    <property type="entry name" value="FAD-bd_FR_type"/>
</dbReference>
<dbReference type="InterPro" id="IPR008333">
    <property type="entry name" value="Cbr1-like_FAD-bd_dom"/>
</dbReference>